<dbReference type="Gene3D" id="3.20.20.70">
    <property type="entry name" value="Aldolase class I"/>
    <property type="match status" value="1"/>
</dbReference>
<organism evidence="13 14">
    <name type="scientific">Bacillus mycoides</name>
    <dbReference type="NCBI Taxonomy" id="1405"/>
    <lineage>
        <taxon>Bacteria</taxon>
        <taxon>Bacillati</taxon>
        <taxon>Bacillota</taxon>
        <taxon>Bacilli</taxon>
        <taxon>Bacillales</taxon>
        <taxon>Bacillaceae</taxon>
        <taxon>Bacillus</taxon>
        <taxon>Bacillus cereus group</taxon>
    </lineage>
</organism>
<sequence length="385" mass="42215">MSYKEDIRKVGGKMMFTSRVIGILQIKYPIIQAGMAGAITTPELVAAVSNSGGLGTLGAGYMSPEQIREAIYKIRELTNKPFGVNLLLTKEIQIEEEKVNEAKVLLRGVNRELGIEEEKTLKLPKSYKEQLQVLLEEKVPVVSFAFQTLEKEEIDALKREGIKIIGTATHVAEAKALAELGVDIIAGQGSEAGGHRGTFIGKEQDAMIGTFALIPQLVAEVPHIPIVAAGGVMNGQGLVAAFALGAEAVQMGSAFLTSEESITHDVYKKAILHSTDTSTTVTRAFSGKYARGIRNEFIEKHEGREENLPMYPVQNVLTSKIRQEAAKQNKEEYMSLWAGQASSLARTESAQHVVKRVMKEAENVIEQLQNVYRKRPLVIDIIPFK</sequence>
<evidence type="ECO:0000256" key="4">
    <source>
        <dbReference type="ARBA" id="ARBA00013457"/>
    </source>
</evidence>
<comment type="caution">
    <text evidence="13">The sequence shown here is derived from an EMBL/GenBank/DDBJ whole genome shotgun (WGS) entry which is preliminary data.</text>
</comment>
<keyword evidence="7" id="KW-0288">FMN</keyword>
<reference evidence="13 14" key="1">
    <citation type="submission" date="2016-05" db="EMBL/GenBank/DDBJ databases">
        <title>Bacillus thuringiensis and Bacillus weihenstephanensis as novel biocontrol agents of wilt causing Verticillium species.</title>
        <authorList>
            <person name="Hollensteiner J."/>
            <person name="Wemheuer F."/>
            <person name="Harting R."/>
            <person name="Kolarzyk A."/>
            <person name="Diaz-Valerio S."/>
            <person name="Poehlein A."/>
            <person name="Brzuszkiewicz E."/>
            <person name="Nesemann K."/>
            <person name="Braus-Stromeyer S."/>
            <person name="Braus G."/>
            <person name="Daniel R."/>
            <person name="Liesegang H."/>
        </authorList>
    </citation>
    <scope>NUCLEOTIDE SEQUENCE [LARGE SCALE GENOMIC DNA]</scope>
    <source>
        <strain evidence="13 14">GOE8</strain>
    </source>
</reference>
<dbReference type="SUPFAM" id="SSF51412">
    <property type="entry name" value="Inosine monophosphate dehydrogenase (IMPDH)"/>
    <property type="match status" value="1"/>
</dbReference>
<protein>
    <recommendedName>
        <fullName evidence="4">Probable nitronate monooxygenase</fullName>
    </recommendedName>
    <alternativeName>
        <fullName evidence="11">Propionate 3-nitronate monooxygenase</fullName>
    </alternativeName>
</protein>
<evidence type="ECO:0000313" key="14">
    <source>
        <dbReference type="Proteomes" id="UP000175706"/>
    </source>
</evidence>
<dbReference type="PANTHER" id="PTHR42747">
    <property type="entry name" value="NITRONATE MONOOXYGENASE-RELATED"/>
    <property type="match status" value="1"/>
</dbReference>
<dbReference type="Pfam" id="PF03060">
    <property type="entry name" value="NMO"/>
    <property type="match status" value="1"/>
</dbReference>
<keyword evidence="6" id="KW-0285">Flavoprotein</keyword>
<evidence type="ECO:0000256" key="3">
    <source>
        <dbReference type="ARBA" id="ARBA00009881"/>
    </source>
</evidence>
<dbReference type="PANTHER" id="PTHR42747:SF3">
    <property type="entry name" value="NITRONATE MONOOXYGENASE-RELATED"/>
    <property type="match status" value="1"/>
</dbReference>
<evidence type="ECO:0000313" key="13">
    <source>
        <dbReference type="EMBL" id="OFD82805.1"/>
    </source>
</evidence>
<evidence type="ECO:0000256" key="5">
    <source>
        <dbReference type="ARBA" id="ARBA00022575"/>
    </source>
</evidence>
<keyword evidence="9" id="KW-0560">Oxidoreductase</keyword>
<comment type="function">
    <text evidence="2">Nitronate monooxygenase that uses molecular oxygen to catalyze the oxidative denitrification of alkyl nitronates. Acts on propionate 3-nitronate (P3N), the presumed physiological substrate. Probably functions in the detoxification of P3N, a metabolic poison produced by plants and fungi as a defense mechanism.</text>
</comment>
<dbReference type="InterPro" id="IPR013785">
    <property type="entry name" value="Aldolase_TIM"/>
</dbReference>
<dbReference type="Proteomes" id="UP000175706">
    <property type="component" value="Unassembled WGS sequence"/>
</dbReference>
<dbReference type="GO" id="GO:0000166">
    <property type="term" value="F:nucleotide binding"/>
    <property type="evidence" value="ECO:0007669"/>
    <property type="project" value="UniProtKB-KW"/>
</dbReference>
<keyword evidence="5" id="KW-0216">Detoxification</keyword>
<evidence type="ECO:0000256" key="12">
    <source>
        <dbReference type="ARBA" id="ARBA00049401"/>
    </source>
</evidence>
<evidence type="ECO:0000256" key="6">
    <source>
        <dbReference type="ARBA" id="ARBA00022630"/>
    </source>
</evidence>
<comment type="cofactor">
    <cofactor evidence="1">
        <name>FMN</name>
        <dbReference type="ChEBI" id="CHEBI:58210"/>
    </cofactor>
</comment>
<comment type="catalytic activity">
    <reaction evidence="12">
        <text>3 propionate 3-nitronate + 3 O2 + H2O = 3 3-oxopropanoate + 2 nitrate + nitrite + H2O2 + 3 H(+)</text>
        <dbReference type="Rhea" id="RHEA:57332"/>
        <dbReference type="ChEBI" id="CHEBI:15377"/>
        <dbReference type="ChEBI" id="CHEBI:15378"/>
        <dbReference type="ChEBI" id="CHEBI:15379"/>
        <dbReference type="ChEBI" id="CHEBI:16240"/>
        <dbReference type="ChEBI" id="CHEBI:16301"/>
        <dbReference type="ChEBI" id="CHEBI:17632"/>
        <dbReference type="ChEBI" id="CHEBI:33190"/>
        <dbReference type="ChEBI" id="CHEBI:136067"/>
    </reaction>
</comment>
<dbReference type="RefSeq" id="WP_070141424.1">
    <property type="nucleotide sequence ID" value="NZ_LXLT01000018.1"/>
</dbReference>
<dbReference type="CDD" id="cd04730">
    <property type="entry name" value="NPD_like"/>
    <property type="match status" value="1"/>
</dbReference>
<evidence type="ECO:0000256" key="2">
    <source>
        <dbReference type="ARBA" id="ARBA00003535"/>
    </source>
</evidence>
<dbReference type="PATRIC" id="fig|86662.25.peg.1370"/>
<keyword evidence="10 13" id="KW-0503">Monooxygenase</keyword>
<evidence type="ECO:0000256" key="8">
    <source>
        <dbReference type="ARBA" id="ARBA00022741"/>
    </source>
</evidence>
<dbReference type="AlphaFoldDB" id="A0A1E8BC39"/>
<evidence type="ECO:0000256" key="11">
    <source>
        <dbReference type="ARBA" id="ARBA00031155"/>
    </source>
</evidence>
<dbReference type="FunFam" id="3.20.20.70:FF:000154">
    <property type="entry name" value="Probable nitronate monooxygenase"/>
    <property type="match status" value="1"/>
</dbReference>
<dbReference type="InterPro" id="IPR004136">
    <property type="entry name" value="NMO"/>
</dbReference>
<evidence type="ECO:0000256" key="9">
    <source>
        <dbReference type="ARBA" id="ARBA00023002"/>
    </source>
</evidence>
<accession>A0A1E8BC39</accession>
<gene>
    <name evidence="13" type="ORF">BWGOE8_13910</name>
</gene>
<keyword evidence="8" id="KW-0547">Nucleotide-binding</keyword>
<dbReference type="GO" id="GO:0009636">
    <property type="term" value="P:response to toxic substance"/>
    <property type="evidence" value="ECO:0007669"/>
    <property type="project" value="UniProtKB-KW"/>
</dbReference>
<comment type="similarity">
    <text evidence="3">Belongs to the nitronate monooxygenase family. NMO class I subfamily.</text>
</comment>
<proteinExistence type="inferred from homology"/>
<evidence type="ECO:0000256" key="1">
    <source>
        <dbReference type="ARBA" id="ARBA00001917"/>
    </source>
</evidence>
<evidence type="ECO:0000256" key="7">
    <source>
        <dbReference type="ARBA" id="ARBA00022643"/>
    </source>
</evidence>
<dbReference type="EMBL" id="LXLT01000018">
    <property type="protein sequence ID" value="OFD82805.1"/>
    <property type="molecule type" value="Genomic_DNA"/>
</dbReference>
<name>A0A1E8BC39_BACMY</name>
<evidence type="ECO:0000256" key="10">
    <source>
        <dbReference type="ARBA" id="ARBA00023033"/>
    </source>
</evidence>
<dbReference type="GO" id="GO:0018580">
    <property type="term" value="F:nitronate monooxygenase activity"/>
    <property type="evidence" value="ECO:0007669"/>
    <property type="project" value="InterPro"/>
</dbReference>